<dbReference type="WBParaSite" id="jg17729">
    <property type="protein sequence ID" value="jg17729"/>
    <property type="gene ID" value="jg17729"/>
</dbReference>
<keyword evidence="1" id="KW-1185">Reference proteome</keyword>
<reference evidence="2" key="1">
    <citation type="submission" date="2022-11" db="UniProtKB">
        <authorList>
            <consortium name="WormBaseParasite"/>
        </authorList>
    </citation>
    <scope>IDENTIFICATION</scope>
</reference>
<proteinExistence type="predicted"/>
<evidence type="ECO:0000313" key="2">
    <source>
        <dbReference type="WBParaSite" id="jg17729"/>
    </source>
</evidence>
<dbReference type="AlphaFoldDB" id="A0A915DBN6"/>
<sequence>MEELINLAFTRKDVCERNRGDIKEVDEVPRSECAGTPITDQNVNMMSSKSSSCGLMVSSATSRRILMLLWTRLSMATQLSARLLVNSLLRDFSSITIMVVAWLKSLALNIMLVNPKTAEKRMIICWRRNPREGRWSGKTGRGVDERGKDETEDEERRLVLAIIFFI</sequence>
<evidence type="ECO:0000313" key="1">
    <source>
        <dbReference type="Proteomes" id="UP000887574"/>
    </source>
</evidence>
<protein>
    <submittedName>
        <fullName evidence="2">Uncharacterized protein</fullName>
    </submittedName>
</protein>
<accession>A0A915DBN6</accession>
<name>A0A915DBN6_9BILA</name>
<dbReference type="Proteomes" id="UP000887574">
    <property type="component" value="Unplaced"/>
</dbReference>
<organism evidence="1 2">
    <name type="scientific">Ditylenchus dipsaci</name>
    <dbReference type="NCBI Taxonomy" id="166011"/>
    <lineage>
        <taxon>Eukaryota</taxon>
        <taxon>Metazoa</taxon>
        <taxon>Ecdysozoa</taxon>
        <taxon>Nematoda</taxon>
        <taxon>Chromadorea</taxon>
        <taxon>Rhabditida</taxon>
        <taxon>Tylenchina</taxon>
        <taxon>Tylenchomorpha</taxon>
        <taxon>Sphaerularioidea</taxon>
        <taxon>Anguinidae</taxon>
        <taxon>Anguininae</taxon>
        <taxon>Ditylenchus</taxon>
    </lineage>
</organism>